<dbReference type="RefSeq" id="WP_073589277.1">
    <property type="nucleotide sequence ID" value="NZ_FRFD01000007.1"/>
</dbReference>
<keyword evidence="2" id="KW-1185">Reference proteome</keyword>
<organism evidence="1 2">
    <name type="scientific">Anaerocolumna xylanovorans DSM 12503</name>
    <dbReference type="NCBI Taxonomy" id="1121345"/>
    <lineage>
        <taxon>Bacteria</taxon>
        <taxon>Bacillati</taxon>
        <taxon>Bacillota</taxon>
        <taxon>Clostridia</taxon>
        <taxon>Lachnospirales</taxon>
        <taxon>Lachnospiraceae</taxon>
        <taxon>Anaerocolumna</taxon>
    </lineage>
</organism>
<dbReference type="OrthoDB" id="2231510at2"/>
<sequence length="81" mass="9310">MKNTLTDLNNHLFAELERLSDEDLDEEAVKKEVQRSKAITSVAKVIVENGKLALDTMKHMDEYGYNKGKEVKVPEMLEMKK</sequence>
<proteinExistence type="predicted"/>
<reference evidence="1 2" key="1">
    <citation type="submission" date="2016-12" db="EMBL/GenBank/DDBJ databases">
        <authorList>
            <person name="Song W.-J."/>
            <person name="Kurnit D.M."/>
        </authorList>
    </citation>
    <scope>NUCLEOTIDE SEQUENCE [LARGE SCALE GENOMIC DNA]</scope>
    <source>
        <strain evidence="1 2">DSM 12503</strain>
    </source>
</reference>
<evidence type="ECO:0008006" key="3">
    <source>
        <dbReference type="Google" id="ProtNLM"/>
    </source>
</evidence>
<dbReference type="AlphaFoldDB" id="A0A1M7YBU8"/>
<dbReference type="EMBL" id="FRFD01000007">
    <property type="protein sequence ID" value="SHO50114.1"/>
    <property type="molecule type" value="Genomic_DNA"/>
</dbReference>
<name>A0A1M7YBU8_9FIRM</name>
<accession>A0A1M7YBU8</accession>
<protein>
    <recommendedName>
        <fullName evidence="3">Phage protein</fullName>
    </recommendedName>
</protein>
<evidence type="ECO:0000313" key="1">
    <source>
        <dbReference type="EMBL" id="SHO50114.1"/>
    </source>
</evidence>
<dbReference type="Proteomes" id="UP000184612">
    <property type="component" value="Unassembled WGS sequence"/>
</dbReference>
<evidence type="ECO:0000313" key="2">
    <source>
        <dbReference type="Proteomes" id="UP000184612"/>
    </source>
</evidence>
<gene>
    <name evidence="1" type="ORF">SAMN02745217_02593</name>
</gene>
<dbReference type="STRING" id="1121345.SAMN02745217_02593"/>